<dbReference type="SUPFAM" id="SSF54285">
    <property type="entry name" value="MoaD/ThiS"/>
    <property type="match status" value="1"/>
</dbReference>
<dbReference type="RefSeq" id="WP_188850421.1">
    <property type="nucleotide sequence ID" value="NZ_BMJJ01000004.1"/>
</dbReference>
<gene>
    <name evidence="1" type="ORF">GCM10011335_19550</name>
</gene>
<evidence type="ECO:0000313" key="1">
    <source>
        <dbReference type="EMBL" id="GGD16791.1"/>
    </source>
</evidence>
<dbReference type="EMBL" id="BMJJ01000004">
    <property type="protein sequence ID" value="GGD16791.1"/>
    <property type="molecule type" value="Genomic_DNA"/>
</dbReference>
<evidence type="ECO:0008006" key="3">
    <source>
        <dbReference type="Google" id="ProtNLM"/>
    </source>
</evidence>
<sequence length="65" mass="6691">MRIIVNGEGREVQAATLRDALAELGLADAIVATALNRDFVPATARGQTTLAEGDAIEIVAPMQGG</sequence>
<dbReference type="InterPro" id="IPR016155">
    <property type="entry name" value="Mopterin_synth/thiamin_S_b"/>
</dbReference>
<keyword evidence="2" id="KW-1185">Reference proteome</keyword>
<accession>A0A916XX68</accession>
<protein>
    <recommendedName>
        <fullName evidence="3">Thiamine biosynthesis protein ThiS</fullName>
    </recommendedName>
</protein>
<dbReference type="InterPro" id="IPR012675">
    <property type="entry name" value="Beta-grasp_dom_sf"/>
</dbReference>
<dbReference type="InterPro" id="IPR003749">
    <property type="entry name" value="ThiS/MoaD-like"/>
</dbReference>
<dbReference type="InterPro" id="IPR010035">
    <property type="entry name" value="Thi_S"/>
</dbReference>
<reference evidence="1" key="1">
    <citation type="journal article" date="2014" name="Int. J. Syst. Evol. Microbiol.">
        <title>Complete genome sequence of Corynebacterium casei LMG S-19264T (=DSM 44701T), isolated from a smear-ripened cheese.</title>
        <authorList>
            <consortium name="US DOE Joint Genome Institute (JGI-PGF)"/>
            <person name="Walter F."/>
            <person name="Albersmeier A."/>
            <person name="Kalinowski J."/>
            <person name="Ruckert C."/>
        </authorList>
    </citation>
    <scope>NUCLEOTIDE SEQUENCE</scope>
    <source>
        <strain evidence="1">CGMCC 1.15493</strain>
    </source>
</reference>
<dbReference type="PANTHER" id="PTHR34472">
    <property type="entry name" value="SULFUR CARRIER PROTEIN THIS"/>
    <property type="match status" value="1"/>
</dbReference>
<dbReference type="NCBIfam" id="TIGR01683">
    <property type="entry name" value="thiS"/>
    <property type="match status" value="1"/>
</dbReference>
<dbReference type="PANTHER" id="PTHR34472:SF1">
    <property type="entry name" value="SULFUR CARRIER PROTEIN THIS"/>
    <property type="match status" value="1"/>
</dbReference>
<dbReference type="Proteomes" id="UP000613160">
    <property type="component" value="Unassembled WGS sequence"/>
</dbReference>
<dbReference type="CDD" id="cd00565">
    <property type="entry name" value="Ubl_ThiS"/>
    <property type="match status" value="1"/>
</dbReference>
<dbReference type="AlphaFoldDB" id="A0A916XX68"/>
<reference evidence="1" key="2">
    <citation type="submission" date="2020-09" db="EMBL/GenBank/DDBJ databases">
        <authorList>
            <person name="Sun Q."/>
            <person name="Zhou Y."/>
        </authorList>
    </citation>
    <scope>NUCLEOTIDE SEQUENCE</scope>
    <source>
        <strain evidence="1">CGMCC 1.15493</strain>
    </source>
</reference>
<evidence type="ECO:0000313" key="2">
    <source>
        <dbReference type="Proteomes" id="UP000613160"/>
    </source>
</evidence>
<name>A0A916XX68_9HYPH</name>
<comment type="caution">
    <text evidence="1">The sequence shown here is derived from an EMBL/GenBank/DDBJ whole genome shotgun (WGS) entry which is preliminary data.</text>
</comment>
<proteinExistence type="predicted"/>
<dbReference type="Gene3D" id="3.10.20.30">
    <property type="match status" value="1"/>
</dbReference>
<organism evidence="1 2">
    <name type="scientific">Aureimonas glaciei</name>
    <dbReference type="NCBI Taxonomy" id="1776957"/>
    <lineage>
        <taxon>Bacteria</taxon>
        <taxon>Pseudomonadati</taxon>
        <taxon>Pseudomonadota</taxon>
        <taxon>Alphaproteobacteria</taxon>
        <taxon>Hyphomicrobiales</taxon>
        <taxon>Aurantimonadaceae</taxon>
        <taxon>Aureimonas</taxon>
    </lineage>
</organism>
<dbReference type="Pfam" id="PF02597">
    <property type="entry name" value="ThiS"/>
    <property type="match status" value="1"/>
</dbReference>